<accession>A0A9P4IWZ7</accession>
<feature type="region of interest" description="Disordered" evidence="2">
    <location>
        <begin position="726"/>
        <end position="748"/>
    </location>
</feature>
<dbReference type="OrthoDB" id="4870109at2759"/>
<evidence type="ECO:0000313" key="3">
    <source>
        <dbReference type="EMBL" id="KAF2151463.1"/>
    </source>
</evidence>
<feature type="coiled-coil region" evidence="1">
    <location>
        <begin position="508"/>
        <end position="626"/>
    </location>
</feature>
<evidence type="ECO:0000313" key="4">
    <source>
        <dbReference type="Proteomes" id="UP000799439"/>
    </source>
</evidence>
<name>A0A9P4IWZ7_9PEZI</name>
<feature type="region of interest" description="Disordered" evidence="2">
    <location>
        <begin position="455"/>
        <end position="476"/>
    </location>
</feature>
<feature type="region of interest" description="Disordered" evidence="2">
    <location>
        <begin position="312"/>
        <end position="369"/>
    </location>
</feature>
<dbReference type="Proteomes" id="UP000799439">
    <property type="component" value="Unassembled WGS sequence"/>
</dbReference>
<evidence type="ECO:0000256" key="2">
    <source>
        <dbReference type="SAM" id="MobiDB-lite"/>
    </source>
</evidence>
<protein>
    <submittedName>
        <fullName evidence="3">Uncharacterized protein</fullName>
    </submittedName>
</protein>
<dbReference type="AlphaFoldDB" id="A0A9P4IWZ7"/>
<organism evidence="3 4">
    <name type="scientific">Myriangium duriaei CBS 260.36</name>
    <dbReference type="NCBI Taxonomy" id="1168546"/>
    <lineage>
        <taxon>Eukaryota</taxon>
        <taxon>Fungi</taxon>
        <taxon>Dikarya</taxon>
        <taxon>Ascomycota</taxon>
        <taxon>Pezizomycotina</taxon>
        <taxon>Dothideomycetes</taxon>
        <taxon>Dothideomycetidae</taxon>
        <taxon>Myriangiales</taxon>
        <taxon>Myriangiaceae</taxon>
        <taxon>Myriangium</taxon>
    </lineage>
</organism>
<proteinExistence type="predicted"/>
<keyword evidence="1" id="KW-0175">Coiled coil</keyword>
<feature type="compositionally biased region" description="Basic and acidic residues" evidence="2">
    <location>
        <begin position="463"/>
        <end position="472"/>
    </location>
</feature>
<reference evidence="3" key="1">
    <citation type="journal article" date="2020" name="Stud. Mycol.">
        <title>101 Dothideomycetes genomes: a test case for predicting lifestyles and emergence of pathogens.</title>
        <authorList>
            <person name="Haridas S."/>
            <person name="Albert R."/>
            <person name="Binder M."/>
            <person name="Bloem J."/>
            <person name="Labutti K."/>
            <person name="Salamov A."/>
            <person name="Andreopoulos B."/>
            <person name="Baker S."/>
            <person name="Barry K."/>
            <person name="Bills G."/>
            <person name="Bluhm B."/>
            <person name="Cannon C."/>
            <person name="Castanera R."/>
            <person name="Culley D."/>
            <person name="Daum C."/>
            <person name="Ezra D."/>
            <person name="Gonzalez J."/>
            <person name="Henrissat B."/>
            <person name="Kuo A."/>
            <person name="Liang C."/>
            <person name="Lipzen A."/>
            <person name="Lutzoni F."/>
            <person name="Magnuson J."/>
            <person name="Mondo S."/>
            <person name="Nolan M."/>
            <person name="Ohm R."/>
            <person name="Pangilinan J."/>
            <person name="Park H.-J."/>
            <person name="Ramirez L."/>
            <person name="Alfaro M."/>
            <person name="Sun H."/>
            <person name="Tritt A."/>
            <person name="Yoshinaga Y."/>
            <person name="Zwiers L.-H."/>
            <person name="Turgeon B."/>
            <person name="Goodwin S."/>
            <person name="Spatafora J."/>
            <person name="Crous P."/>
            <person name="Grigoriev I."/>
        </authorList>
    </citation>
    <scope>NUCLEOTIDE SEQUENCE</scope>
    <source>
        <strain evidence="3">CBS 260.36</strain>
    </source>
</reference>
<dbReference type="EMBL" id="ML996088">
    <property type="protein sequence ID" value="KAF2151463.1"/>
    <property type="molecule type" value="Genomic_DNA"/>
</dbReference>
<feature type="compositionally biased region" description="Polar residues" evidence="2">
    <location>
        <begin position="81"/>
        <end position="96"/>
    </location>
</feature>
<gene>
    <name evidence="3" type="ORF">K461DRAFT_314297</name>
</gene>
<keyword evidence="4" id="KW-1185">Reference proteome</keyword>
<feature type="compositionally biased region" description="Polar residues" evidence="2">
    <location>
        <begin position="330"/>
        <end position="346"/>
    </location>
</feature>
<feature type="region of interest" description="Disordered" evidence="2">
    <location>
        <begin position="81"/>
        <end position="100"/>
    </location>
</feature>
<sequence length="759" mass="85297">MAMSDIDLKRQHTQEMLRKYQKLEQGLRLHRSDYLDPIELKSLNVVLLAPLPWDSQHETGDRAAPLFVHSMAEIDLSALSPTSPLNEESTPSSKNPWPTLLPSPLDRRARYDLGLALLDQFDNRVRNNEHRQDLMTARGWQRITWVRNVPYRAFTRTYDSICFSTRAVYHPSNTERWGSHLLCIMVDGSQANDGRLLRSEVRAAIRMAHDRLKCHGKMSDDHSDPFEYHLSEEWAVYPVIVLSVSGHYVRVLQVHVDSGKDSVFVRKTPYMHIGSAEQEDKIQVVLRWMLGQPAGDTKLKVPIEVCEEKREDKITAPKQGKAFSKDPQDTPKTFQGVADQSKTSGHNDPDGQFVSSQGVPKDNPMDEALPRTPYPQPVFHEADKTITDAVDQITQLFSLSEIEAGQLVSLVEELQGMRCDVYGQPLRAANVSGTRYGRTSLVNAQRGQPALWTEDVVSGEGGGKPDRGKATSEDGEDTPLYVVEAIKETFRATKVAFRAYEVISKAGGHALKEAVADLDQDLATLEKNKETLKTNTEAFMQDLKAFEAGQKTLDAGKESLEADQDALKLDMEALEVDKDLLRARQEALKAGQEALRLCQESLRADQESLQSSKEAHKQEEKALQANQESLKACQDAIKQDARTLEGSKESLKADQATLKAGQESLEESLVAAYKALVRDNRVLLQDHKGLKRNVEAFTQYNEELMQDNEELFQKNEDLMQEIEDLKRGKHAQKEDESAPPKDENYVHVDLMDGDVVCDA</sequence>
<evidence type="ECO:0000256" key="1">
    <source>
        <dbReference type="SAM" id="Coils"/>
    </source>
</evidence>
<comment type="caution">
    <text evidence="3">The sequence shown here is derived from an EMBL/GenBank/DDBJ whole genome shotgun (WGS) entry which is preliminary data.</text>
</comment>